<accession>A0A3P9CWB5</accession>
<protein>
    <submittedName>
        <fullName evidence="1">Uncharacterized protein</fullName>
    </submittedName>
</protein>
<dbReference type="Proteomes" id="UP000265160">
    <property type="component" value="LG7"/>
</dbReference>
<dbReference type="STRING" id="106582.ENSMZEP00005026628"/>
<reference evidence="1" key="3">
    <citation type="submission" date="2025-09" db="UniProtKB">
        <authorList>
            <consortium name="Ensembl"/>
        </authorList>
    </citation>
    <scope>IDENTIFICATION</scope>
</reference>
<sequence length="108" mass="12212">PSGRVAVCDESKWEIFGSNYCHYALKPKNCIPAVKHGGGSIMLWGCFGVRGTGKLHKVVGIMMKEDYSQILQLHVEASTQLNFLEWPFQSPNINVTNKFRLKFRLNAQ</sequence>
<organism evidence="1 2">
    <name type="scientific">Maylandia zebra</name>
    <name type="common">zebra mbuna</name>
    <dbReference type="NCBI Taxonomy" id="106582"/>
    <lineage>
        <taxon>Eukaryota</taxon>
        <taxon>Metazoa</taxon>
        <taxon>Chordata</taxon>
        <taxon>Craniata</taxon>
        <taxon>Vertebrata</taxon>
        <taxon>Euteleostomi</taxon>
        <taxon>Actinopterygii</taxon>
        <taxon>Neopterygii</taxon>
        <taxon>Teleostei</taxon>
        <taxon>Neoteleostei</taxon>
        <taxon>Acanthomorphata</taxon>
        <taxon>Ovalentaria</taxon>
        <taxon>Cichlomorphae</taxon>
        <taxon>Cichliformes</taxon>
        <taxon>Cichlidae</taxon>
        <taxon>African cichlids</taxon>
        <taxon>Pseudocrenilabrinae</taxon>
        <taxon>Haplochromini</taxon>
        <taxon>Maylandia</taxon>
        <taxon>Maylandia zebra complex</taxon>
    </lineage>
</organism>
<dbReference type="AlphaFoldDB" id="A0A3P9CWB5"/>
<dbReference type="Gene3D" id="3.30.420.10">
    <property type="entry name" value="Ribonuclease H-like superfamily/Ribonuclease H"/>
    <property type="match status" value="1"/>
</dbReference>
<evidence type="ECO:0000313" key="1">
    <source>
        <dbReference type="Ensembl" id="ENSMZEP00005026628.1"/>
    </source>
</evidence>
<dbReference type="Ensembl" id="ENSMZET00005027485.1">
    <property type="protein sequence ID" value="ENSMZEP00005026628.1"/>
    <property type="gene ID" value="ENSMZEG00005019854.1"/>
</dbReference>
<dbReference type="GeneTree" id="ENSGT01030000235630"/>
<proteinExistence type="predicted"/>
<evidence type="ECO:0000313" key="2">
    <source>
        <dbReference type="Proteomes" id="UP000265160"/>
    </source>
</evidence>
<reference evidence="1 2" key="1">
    <citation type="journal article" date="2014" name="Nature">
        <title>The genomic substrate for adaptive radiation in African cichlid fish.</title>
        <authorList>
            <person name="Brawand D."/>
            <person name="Wagner C.E."/>
            <person name="Li Y.I."/>
            <person name="Malinsky M."/>
            <person name="Keller I."/>
            <person name="Fan S."/>
            <person name="Simakov O."/>
            <person name="Ng A.Y."/>
            <person name="Lim Z.W."/>
            <person name="Bezault E."/>
            <person name="Turner-Maier J."/>
            <person name="Johnson J."/>
            <person name="Alcazar R."/>
            <person name="Noh H.J."/>
            <person name="Russell P."/>
            <person name="Aken B."/>
            <person name="Alfoldi J."/>
            <person name="Amemiya C."/>
            <person name="Azzouzi N."/>
            <person name="Baroiller J.F."/>
            <person name="Barloy-Hubler F."/>
            <person name="Berlin A."/>
            <person name="Bloomquist R."/>
            <person name="Carleton K.L."/>
            <person name="Conte M.A."/>
            <person name="D'Cotta H."/>
            <person name="Eshel O."/>
            <person name="Gaffney L."/>
            <person name="Galibert F."/>
            <person name="Gante H.F."/>
            <person name="Gnerre S."/>
            <person name="Greuter L."/>
            <person name="Guyon R."/>
            <person name="Haddad N.S."/>
            <person name="Haerty W."/>
            <person name="Harris R.M."/>
            <person name="Hofmann H.A."/>
            <person name="Hourlier T."/>
            <person name="Hulata G."/>
            <person name="Jaffe D.B."/>
            <person name="Lara M."/>
            <person name="Lee A.P."/>
            <person name="MacCallum I."/>
            <person name="Mwaiko S."/>
            <person name="Nikaido M."/>
            <person name="Nishihara H."/>
            <person name="Ozouf-Costaz C."/>
            <person name="Penman D.J."/>
            <person name="Przybylski D."/>
            <person name="Rakotomanga M."/>
            <person name="Renn S.C.P."/>
            <person name="Ribeiro F.J."/>
            <person name="Ron M."/>
            <person name="Salzburger W."/>
            <person name="Sanchez-Pulido L."/>
            <person name="Santos M.E."/>
            <person name="Searle S."/>
            <person name="Sharpe T."/>
            <person name="Swofford R."/>
            <person name="Tan F.J."/>
            <person name="Williams L."/>
            <person name="Young S."/>
            <person name="Yin S."/>
            <person name="Okada N."/>
            <person name="Kocher T.D."/>
            <person name="Miska E.A."/>
            <person name="Lander E.S."/>
            <person name="Venkatesh B."/>
            <person name="Fernald R.D."/>
            <person name="Meyer A."/>
            <person name="Ponting C.P."/>
            <person name="Streelman J.T."/>
            <person name="Lindblad-Toh K."/>
            <person name="Seehausen O."/>
            <person name="Di Palma F."/>
        </authorList>
    </citation>
    <scope>NUCLEOTIDE SEQUENCE</scope>
</reference>
<dbReference type="GO" id="GO:0003676">
    <property type="term" value="F:nucleic acid binding"/>
    <property type="evidence" value="ECO:0007669"/>
    <property type="project" value="InterPro"/>
</dbReference>
<name>A0A3P9CWB5_9CICH</name>
<reference evidence="1" key="2">
    <citation type="submission" date="2025-08" db="UniProtKB">
        <authorList>
            <consortium name="Ensembl"/>
        </authorList>
    </citation>
    <scope>IDENTIFICATION</scope>
</reference>
<dbReference type="InterPro" id="IPR036397">
    <property type="entry name" value="RNaseH_sf"/>
</dbReference>
<keyword evidence="2" id="KW-1185">Reference proteome</keyword>